<protein>
    <submittedName>
        <fullName evidence="2">Uncharacterized protein</fullName>
    </submittedName>
</protein>
<evidence type="ECO:0000313" key="2">
    <source>
        <dbReference type="EMBL" id="QHS93595.1"/>
    </source>
</evidence>
<name>A0A6C0BMH8_9ZZZZ</name>
<organism evidence="2">
    <name type="scientific">viral metagenome</name>
    <dbReference type="NCBI Taxonomy" id="1070528"/>
    <lineage>
        <taxon>unclassified sequences</taxon>
        <taxon>metagenomes</taxon>
        <taxon>organismal metagenomes</taxon>
    </lineage>
</organism>
<evidence type="ECO:0000256" key="1">
    <source>
        <dbReference type="SAM" id="MobiDB-lite"/>
    </source>
</evidence>
<reference evidence="2" key="1">
    <citation type="journal article" date="2020" name="Nature">
        <title>Giant virus diversity and host interactions through global metagenomics.</title>
        <authorList>
            <person name="Schulz F."/>
            <person name="Roux S."/>
            <person name="Paez-Espino D."/>
            <person name="Jungbluth S."/>
            <person name="Walsh D.A."/>
            <person name="Denef V.J."/>
            <person name="McMahon K.D."/>
            <person name="Konstantinidis K.T."/>
            <person name="Eloe-Fadrosh E.A."/>
            <person name="Kyrpides N.C."/>
            <person name="Woyke T."/>
        </authorList>
    </citation>
    <scope>NUCLEOTIDE SEQUENCE</scope>
    <source>
        <strain evidence="2">GVMAG-M-3300018080-19</strain>
    </source>
</reference>
<dbReference type="Gene3D" id="3.40.50.1000">
    <property type="entry name" value="HAD superfamily/HAD-like"/>
    <property type="match status" value="1"/>
</dbReference>
<dbReference type="EMBL" id="MN739207">
    <property type="protein sequence ID" value="QHS93595.1"/>
    <property type="molecule type" value="Genomic_DNA"/>
</dbReference>
<sequence length="215" mass="25435">MKILECHYPEQAIAELLRLIPSYSPPTVVFDIDDTVIEGEPQKLIKPLFNLYLHFRSMPKARIYFITARESSDVNVRYTIQDLARFNMGSYHGLFLRPATEYDLGAFKAKRRNYINRKSPVKRKININIGNRWSDLFSPAEEKRYAQQLQRLKVTRFYILQTGKILRLKLPTLWADKRRAKVRKGKPCKIVKIKTKTLKKKRSPHHAKRTKRSRH</sequence>
<proteinExistence type="predicted"/>
<dbReference type="AlphaFoldDB" id="A0A6C0BMH8"/>
<dbReference type="InterPro" id="IPR036412">
    <property type="entry name" value="HAD-like_sf"/>
</dbReference>
<dbReference type="SUPFAM" id="SSF56784">
    <property type="entry name" value="HAD-like"/>
    <property type="match status" value="1"/>
</dbReference>
<accession>A0A6C0BMH8</accession>
<dbReference type="InterPro" id="IPR023214">
    <property type="entry name" value="HAD_sf"/>
</dbReference>
<feature type="region of interest" description="Disordered" evidence="1">
    <location>
        <begin position="196"/>
        <end position="215"/>
    </location>
</feature>